<dbReference type="InterPro" id="IPR012338">
    <property type="entry name" value="Beta-lactam/transpept-like"/>
</dbReference>
<keyword evidence="4" id="KW-0121">Carboxypeptidase</keyword>
<dbReference type="Proteomes" id="UP000319897">
    <property type="component" value="Unassembled WGS sequence"/>
</dbReference>
<dbReference type="Gene3D" id="3.40.710.10">
    <property type="entry name" value="DD-peptidase/beta-lactamase superfamily"/>
    <property type="match status" value="1"/>
</dbReference>
<evidence type="ECO:0000259" key="3">
    <source>
        <dbReference type="Pfam" id="PF00144"/>
    </source>
</evidence>
<dbReference type="NCBIfam" id="NF007943">
    <property type="entry name" value="PRK10662.1"/>
    <property type="match status" value="1"/>
</dbReference>
<keyword evidence="4" id="KW-0378">Hydrolase</keyword>
<keyword evidence="5" id="KW-1185">Reference proteome</keyword>
<feature type="domain" description="Beta-lactamase-related" evidence="3">
    <location>
        <begin position="44"/>
        <end position="355"/>
    </location>
</feature>
<accession>A0A501XLY5</accession>
<dbReference type="PANTHER" id="PTHR22935:SF95">
    <property type="entry name" value="BETA-LACTAMASE-LIKE 1-RELATED"/>
    <property type="match status" value="1"/>
</dbReference>
<evidence type="ECO:0000313" key="4">
    <source>
        <dbReference type="EMBL" id="TPE61600.1"/>
    </source>
</evidence>
<dbReference type="Pfam" id="PF00144">
    <property type="entry name" value="Beta-lactamase"/>
    <property type="match status" value="1"/>
</dbReference>
<sequence>MQVRNLLCGAAFLGLTLAAAPAVAQAADPVVEAAEFAGEVLFMESGAPGMVMVIVRNGQSKVFGFGETAKGNGRQPDGQSMFRLNSISKVFVGEVAASLAADGKLRLTDPLQNYAGGTKVPASGQRQITLLDLATHSAAMPREMPGAPEGVNPRAWPARADRWKWLPAQKLPWAPGSVASYSNVGFDFLADAAETAGGMPYSELLKARITQPLGMPDTGLTPSPAQCARLMQGSGLGGVFPCGDTRATGGSGGLYSTGDDMARWMIHSLADPDGRLGISHAVYRSRQGLDAAIGFDEGASMAGLGLGWVSVAADGIKPMLLTKSGAGLGFMSYVAMAPGRDVAVLVVVNRADFAMFSDITRTVNGLIASLSTR</sequence>
<dbReference type="OrthoDB" id="119951at2"/>
<feature type="chain" id="PRO_5021395892" evidence="2">
    <location>
        <begin position="27"/>
        <end position="373"/>
    </location>
</feature>
<protein>
    <submittedName>
        <fullName evidence="4">D-alanyl-D-alanine-carboxypeptidase/endopeptidase AmpH</fullName>
    </submittedName>
</protein>
<feature type="signal peptide" evidence="2">
    <location>
        <begin position="1"/>
        <end position="26"/>
    </location>
</feature>
<dbReference type="InterPro" id="IPR051478">
    <property type="entry name" value="Beta-lactamase-like_AB/R"/>
</dbReference>
<keyword evidence="4" id="KW-0645">Protease</keyword>
<evidence type="ECO:0000256" key="1">
    <source>
        <dbReference type="ARBA" id="ARBA00038473"/>
    </source>
</evidence>
<dbReference type="EMBL" id="VFSU01000022">
    <property type="protein sequence ID" value="TPE61600.1"/>
    <property type="molecule type" value="Genomic_DNA"/>
</dbReference>
<evidence type="ECO:0000256" key="2">
    <source>
        <dbReference type="SAM" id="SignalP"/>
    </source>
</evidence>
<organism evidence="4 5">
    <name type="scientific">Sandaracinobacter neustonicus</name>
    <dbReference type="NCBI Taxonomy" id="1715348"/>
    <lineage>
        <taxon>Bacteria</taxon>
        <taxon>Pseudomonadati</taxon>
        <taxon>Pseudomonadota</taxon>
        <taxon>Alphaproteobacteria</taxon>
        <taxon>Sphingomonadales</taxon>
        <taxon>Sphingosinicellaceae</taxon>
        <taxon>Sandaracinobacter</taxon>
    </lineage>
</organism>
<keyword evidence="2" id="KW-0732">Signal</keyword>
<gene>
    <name evidence="4" type="primary">ampH</name>
    <name evidence="4" type="ORF">FJQ54_08320</name>
</gene>
<comment type="caution">
    <text evidence="4">The sequence shown here is derived from an EMBL/GenBank/DDBJ whole genome shotgun (WGS) entry which is preliminary data.</text>
</comment>
<comment type="similarity">
    <text evidence="1">Belongs to the beta-lactamase family.</text>
</comment>
<dbReference type="AlphaFoldDB" id="A0A501XLY5"/>
<evidence type="ECO:0000313" key="5">
    <source>
        <dbReference type="Proteomes" id="UP000319897"/>
    </source>
</evidence>
<reference evidence="4 5" key="1">
    <citation type="submission" date="2019-06" db="EMBL/GenBank/DDBJ databases">
        <authorList>
            <person name="Lee I."/>
            <person name="Jang G.I."/>
            <person name="Hwang C.Y."/>
        </authorList>
    </citation>
    <scope>NUCLEOTIDE SEQUENCE [LARGE SCALE GENOMIC DNA]</scope>
    <source>
        <strain evidence="4 5">PAMC 28131</strain>
    </source>
</reference>
<name>A0A501XLY5_9SPHN</name>
<proteinExistence type="inferred from homology"/>
<dbReference type="GO" id="GO:0004180">
    <property type="term" value="F:carboxypeptidase activity"/>
    <property type="evidence" value="ECO:0007669"/>
    <property type="project" value="UniProtKB-KW"/>
</dbReference>
<dbReference type="SUPFAM" id="SSF56601">
    <property type="entry name" value="beta-lactamase/transpeptidase-like"/>
    <property type="match status" value="1"/>
</dbReference>
<dbReference type="PANTHER" id="PTHR22935">
    <property type="entry name" value="PENICILLIN-BINDING PROTEIN"/>
    <property type="match status" value="1"/>
</dbReference>
<dbReference type="InterPro" id="IPR001466">
    <property type="entry name" value="Beta-lactam-related"/>
</dbReference>